<organism evidence="8 9">
    <name type="scientific">Lupinus angustifolius</name>
    <name type="common">Narrow-leaved blue lupine</name>
    <dbReference type="NCBI Taxonomy" id="3871"/>
    <lineage>
        <taxon>Eukaryota</taxon>
        <taxon>Viridiplantae</taxon>
        <taxon>Streptophyta</taxon>
        <taxon>Embryophyta</taxon>
        <taxon>Tracheophyta</taxon>
        <taxon>Spermatophyta</taxon>
        <taxon>Magnoliopsida</taxon>
        <taxon>eudicotyledons</taxon>
        <taxon>Gunneridae</taxon>
        <taxon>Pentapetalae</taxon>
        <taxon>rosids</taxon>
        <taxon>fabids</taxon>
        <taxon>Fabales</taxon>
        <taxon>Fabaceae</taxon>
        <taxon>Papilionoideae</taxon>
        <taxon>50 kb inversion clade</taxon>
        <taxon>genistoids sensu lato</taxon>
        <taxon>core genistoids</taxon>
        <taxon>Genisteae</taxon>
        <taxon>Lupinus</taxon>
    </lineage>
</organism>
<dbReference type="InterPro" id="IPR059164">
    <property type="entry name" value="HAT_PRP39_C"/>
</dbReference>
<protein>
    <recommendedName>
        <fullName evidence="10">Suppressor of forked domain-containing protein</fullName>
    </recommendedName>
</protein>
<dbReference type="OrthoDB" id="10265668at2759"/>
<evidence type="ECO:0008006" key="10">
    <source>
        <dbReference type="Google" id="ProtNLM"/>
    </source>
</evidence>
<keyword evidence="4" id="KW-0508">mRNA splicing</keyword>
<sequence>MALLCSTQSTASIDDIELKEVISKGSLDFDEWTSLISDIEKAYPDDTEKICVVYDHFLSEFPLCYGYWRKYAAHMTHLCSIDKVVEIFEQAVSAATYSVGMWVDYCSFAMSAFEDPSDIRRLFQRAVSFVGKDYLCNTLWDKYIQFEFSQQQWMSLAHIYIQTLKFPTKKLQQYYDSFIKLVTLFEEGIASLDNSPKELQSEPCFDGEIRSCCNDDKIYCIIKDMMDSSVGSTRSIALDKYRMIGEQLYLNACELDSKISSFEANIGRYYFHVRPLDAHQLQNWHDYLDFIELEEDFDWTVKLYERCLIVCANYPEFWMRYVDFMETKGGREIANYSLHRATETYLKRVPAIHLFNARFKEQIGDVLAARAAYIQSGKETDSDFVENVISKANMEKRLGDTESAFSIYKEAIEVAAAGKRLHALPILYIHFSRLKYMSTNSADAARDVLVDGIRNLPQNKLLLEELIKFSVVHGGPLHMAEIDSIVADAVSPSPNGPQRLSAKDAEDISKLYLEFVDYCGTIHDVRKAWNRHMKLFPYSARMDLHLQSDKCRISLNLIKDKTRKTSAAIPNQPSNDSSSVLQGHLTLQDKKVSSQKFCDTQTDDANDGIMLAENHSTPSNDTVKHRLQIIESDDRAEDKGREAPFQVSEDPGDNDPENNVLSAELVEVKEESSVVAKRLKKYCSESNVSSENLFYQTTSGNQSSQAFQASSKENDTYSRGNCEVEPEELKRISLTSVSLKPQENTCPDSVPMMSEECDRIPESCKSNSRAIAGGHTANQDNSASTLDYESARIHVETNSPSSVGRQDYGARRPLLQPRYSRNSSGNGHQMRNAGKFHRGPKYGRRGYTHRKPHQRQQLPSQQFHPSEGGTQMPVTPAYPSLSEVQVQQYSQGQNQFQATATPTDYMAAQNWPIQNIQIQNSLSQSQPPATDTTSHVLQNSMQGNGQYGFVQNSQEYNQIWQYYYYQQQQQLQLQQNYIHLQDQPIHQELSQQLQHQSQMGHLQPQQLQQLQLQYQVPQQQQQPQQQEHHSAYLQQQQLPSTQNSSHPITDQGQGQTIVTSQGHGAILWQQSSKSGLVSSPVPSQPQEEPTEELE</sequence>
<evidence type="ECO:0000256" key="5">
    <source>
        <dbReference type="ARBA" id="ARBA00023242"/>
    </source>
</evidence>
<feature type="compositionally biased region" description="Basic residues" evidence="7">
    <location>
        <begin position="834"/>
        <end position="854"/>
    </location>
</feature>
<dbReference type="GO" id="GO:0005685">
    <property type="term" value="C:U1 snRNP"/>
    <property type="evidence" value="ECO:0007669"/>
    <property type="project" value="TreeGrafter"/>
</dbReference>
<dbReference type="FunFam" id="1.25.40.10:FF:000064">
    <property type="entry name" value="Putative pre-mrna-processing factor 39"/>
    <property type="match status" value="1"/>
</dbReference>
<name>A0A4P1RVN1_LUPAN</name>
<evidence type="ECO:0000313" key="8">
    <source>
        <dbReference type="EMBL" id="OIW19273.1"/>
    </source>
</evidence>
<dbReference type="SMART" id="SM00386">
    <property type="entry name" value="HAT"/>
    <property type="match status" value="5"/>
</dbReference>
<dbReference type="GO" id="GO:0030627">
    <property type="term" value="F:pre-mRNA 5'-splice site binding"/>
    <property type="evidence" value="ECO:0007669"/>
    <property type="project" value="TreeGrafter"/>
</dbReference>
<comment type="subcellular location">
    <subcellularLocation>
        <location evidence="1">Nucleus</location>
    </subcellularLocation>
</comment>
<evidence type="ECO:0000313" key="9">
    <source>
        <dbReference type="Proteomes" id="UP000188354"/>
    </source>
</evidence>
<dbReference type="InterPro" id="IPR011990">
    <property type="entry name" value="TPR-like_helical_dom_sf"/>
</dbReference>
<comment type="similarity">
    <text evidence="6">Belongs to the PRP39 family.</text>
</comment>
<keyword evidence="2" id="KW-0507">mRNA processing</keyword>
<proteinExistence type="inferred from homology"/>
<feature type="region of interest" description="Disordered" evidence="7">
    <location>
        <begin position="631"/>
        <end position="658"/>
    </location>
</feature>
<dbReference type="Pfam" id="PF23241">
    <property type="entry name" value="HAT_PRP39_C"/>
    <property type="match status" value="1"/>
</dbReference>
<dbReference type="SUPFAM" id="SSF48452">
    <property type="entry name" value="TPR-like"/>
    <property type="match status" value="2"/>
</dbReference>
<dbReference type="Proteomes" id="UP000188354">
    <property type="component" value="Chromosome LG01"/>
</dbReference>
<keyword evidence="5" id="KW-0539">Nucleus</keyword>
<accession>A0A4P1RVN1</accession>
<dbReference type="GO" id="GO:0000243">
    <property type="term" value="C:commitment complex"/>
    <property type="evidence" value="ECO:0007669"/>
    <property type="project" value="TreeGrafter"/>
</dbReference>
<evidence type="ECO:0000256" key="4">
    <source>
        <dbReference type="ARBA" id="ARBA00023187"/>
    </source>
</evidence>
<feature type="compositionally biased region" description="Polar residues" evidence="7">
    <location>
        <begin position="1032"/>
        <end position="1073"/>
    </location>
</feature>
<feature type="compositionally biased region" description="Polar residues" evidence="7">
    <location>
        <begin position="819"/>
        <end position="829"/>
    </location>
</feature>
<evidence type="ECO:0000256" key="7">
    <source>
        <dbReference type="SAM" id="MobiDB-lite"/>
    </source>
</evidence>
<feature type="region of interest" description="Disordered" evidence="7">
    <location>
        <begin position="816"/>
        <end position="875"/>
    </location>
</feature>
<dbReference type="PANTHER" id="PTHR17204">
    <property type="entry name" value="PRE-MRNA PROCESSING PROTEIN PRP39-RELATED"/>
    <property type="match status" value="1"/>
</dbReference>
<evidence type="ECO:0000256" key="3">
    <source>
        <dbReference type="ARBA" id="ARBA00022737"/>
    </source>
</evidence>
<keyword evidence="3" id="KW-0677">Repeat</keyword>
<evidence type="ECO:0000256" key="2">
    <source>
        <dbReference type="ARBA" id="ARBA00022664"/>
    </source>
</evidence>
<feature type="region of interest" description="Disordered" evidence="7">
    <location>
        <begin position="1018"/>
        <end position="1094"/>
    </location>
</feature>
<dbReference type="PANTHER" id="PTHR17204:SF26">
    <property type="entry name" value="PRE-MRNA-PROCESSING FACTOR 39-2"/>
    <property type="match status" value="1"/>
</dbReference>
<dbReference type="GO" id="GO:0000395">
    <property type="term" value="P:mRNA 5'-splice site recognition"/>
    <property type="evidence" value="ECO:0007669"/>
    <property type="project" value="TreeGrafter"/>
</dbReference>
<dbReference type="GO" id="GO:0071004">
    <property type="term" value="C:U2-type prespliceosome"/>
    <property type="evidence" value="ECO:0007669"/>
    <property type="project" value="TreeGrafter"/>
</dbReference>
<dbReference type="FunFam" id="1.25.40.10:FF:000159">
    <property type="entry name" value="Tetratricopeptide repeat (TPR)-like superfamily protein"/>
    <property type="match status" value="1"/>
</dbReference>
<reference evidence="8 9" key="1">
    <citation type="journal article" date="2017" name="Plant Biotechnol. J.">
        <title>A comprehensive draft genome sequence for lupin (Lupinus angustifolius), an emerging health food: insights into plant-microbe interactions and legume evolution.</title>
        <authorList>
            <person name="Hane J.K."/>
            <person name="Ming Y."/>
            <person name="Kamphuis L.G."/>
            <person name="Nelson M.N."/>
            <person name="Garg G."/>
            <person name="Atkins C.A."/>
            <person name="Bayer P.E."/>
            <person name="Bravo A."/>
            <person name="Bringans S."/>
            <person name="Cannon S."/>
            <person name="Edwards D."/>
            <person name="Foley R."/>
            <person name="Gao L.L."/>
            <person name="Harrison M.J."/>
            <person name="Huang W."/>
            <person name="Hurgobin B."/>
            <person name="Li S."/>
            <person name="Liu C.W."/>
            <person name="McGrath A."/>
            <person name="Morahan G."/>
            <person name="Murray J."/>
            <person name="Weller J."/>
            <person name="Jian J."/>
            <person name="Singh K.B."/>
        </authorList>
    </citation>
    <scope>NUCLEOTIDE SEQUENCE [LARGE SCALE GENOMIC DNA]</scope>
    <source>
        <strain evidence="9">cv. Tanjil</strain>
        <tissue evidence="8">Whole plant</tissue>
    </source>
</reference>
<evidence type="ECO:0000256" key="6">
    <source>
        <dbReference type="ARBA" id="ARBA00038019"/>
    </source>
</evidence>
<dbReference type="STRING" id="3871.A0A4P1RVN1"/>
<dbReference type="Gramene" id="OIW19273">
    <property type="protein sequence ID" value="OIW19273"/>
    <property type="gene ID" value="TanjilG_20398"/>
</dbReference>
<feature type="compositionally biased region" description="Low complexity" evidence="7">
    <location>
        <begin position="1074"/>
        <end position="1087"/>
    </location>
</feature>
<dbReference type="Pfam" id="PF23240">
    <property type="entry name" value="HAT_PRP39_N"/>
    <property type="match status" value="1"/>
</dbReference>
<dbReference type="AlphaFoldDB" id="A0A4P1RVN1"/>
<feature type="compositionally biased region" description="Basic and acidic residues" evidence="7">
    <location>
        <begin position="632"/>
        <end position="642"/>
    </location>
</feature>
<evidence type="ECO:0000256" key="1">
    <source>
        <dbReference type="ARBA" id="ARBA00004123"/>
    </source>
</evidence>
<dbReference type="InterPro" id="IPR003107">
    <property type="entry name" value="HAT"/>
</dbReference>
<keyword evidence="9" id="KW-1185">Reference proteome</keyword>
<dbReference type="KEGG" id="lang:109348416"/>
<dbReference type="Gene3D" id="1.25.40.10">
    <property type="entry name" value="Tetratricopeptide repeat domain"/>
    <property type="match status" value="2"/>
</dbReference>
<feature type="compositionally biased region" description="Polar residues" evidence="7">
    <location>
        <begin position="855"/>
        <end position="873"/>
    </location>
</feature>
<dbReference type="EMBL" id="CM007361">
    <property type="protein sequence ID" value="OIW19273.1"/>
    <property type="molecule type" value="Genomic_DNA"/>
</dbReference>
<gene>
    <name evidence="8" type="ORF">TanjilG_20398</name>
</gene>